<dbReference type="SUPFAM" id="SSF53474">
    <property type="entry name" value="alpha/beta-Hydrolases"/>
    <property type="match status" value="1"/>
</dbReference>
<dbReference type="InterPro" id="IPR007751">
    <property type="entry name" value="DUF676_lipase-like"/>
</dbReference>
<dbReference type="InterPro" id="IPR029058">
    <property type="entry name" value="AB_hydrolase_fold"/>
</dbReference>
<dbReference type="PANTHER" id="PTHR12482">
    <property type="entry name" value="LIPASE ROG1-RELATED-RELATED"/>
    <property type="match status" value="1"/>
</dbReference>
<dbReference type="RefSeq" id="WP_105942272.1">
    <property type="nucleotide sequence ID" value="NZ_CP027433.1"/>
</dbReference>
<evidence type="ECO:0000313" key="3">
    <source>
        <dbReference type="Proteomes" id="UP000239814"/>
    </source>
</evidence>
<keyword evidence="2" id="KW-0378">Hydrolase</keyword>
<dbReference type="Pfam" id="PF05057">
    <property type="entry name" value="DUF676"/>
    <property type="match status" value="1"/>
</dbReference>
<gene>
    <name evidence="2" type="ORF">C6V83_09910</name>
</gene>
<keyword evidence="3" id="KW-1185">Reference proteome</keyword>
<dbReference type="PANTHER" id="PTHR12482:SF5">
    <property type="entry name" value="DUF676 DOMAIN-CONTAINING PROTEIN"/>
    <property type="match status" value="1"/>
</dbReference>
<proteinExistence type="predicted"/>
<protein>
    <submittedName>
        <fullName evidence="2">Alpha/beta hydrolase</fullName>
    </submittedName>
</protein>
<dbReference type="AlphaFoldDB" id="A0A2S0KFV3"/>
<feature type="domain" description="DUF676" evidence="1">
    <location>
        <begin position="153"/>
        <end position="274"/>
    </location>
</feature>
<dbReference type="Gene3D" id="3.40.50.1820">
    <property type="entry name" value="alpha/beta hydrolase"/>
    <property type="match status" value="1"/>
</dbReference>
<dbReference type="Proteomes" id="UP000239814">
    <property type="component" value="Chromosome"/>
</dbReference>
<reference evidence="2 3" key="1">
    <citation type="submission" date="2018-03" db="EMBL/GenBank/DDBJ databases">
        <title>Characteristics and genome of n-alkane degrading marine bacteria Gordonia iterans isolated from crude oil contaminated in Tae-an, South Korea.</title>
        <authorList>
            <person name="Lee S.-S."/>
            <person name="Kim H."/>
        </authorList>
    </citation>
    <scope>NUCLEOTIDE SEQUENCE [LARGE SCALE GENOMIC DNA]</scope>
    <source>
        <strain evidence="2 3">Co17</strain>
    </source>
</reference>
<organism evidence="2 3">
    <name type="scientific">Gordonia iterans</name>
    <dbReference type="NCBI Taxonomy" id="1004901"/>
    <lineage>
        <taxon>Bacteria</taxon>
        <taxon>Bacillati</taxon>
        <taxon>Actinomycetota</taxon>
        <taxon>Actinomycetes</taxon>
        <taxon>Mycobacteriales</taxon>
        <taxon>Gordoniaceae</taxon>
        <taxon>Gordonia</taxon>
    </lineage>
</organism>
<evidence type="ECO:0000259" key="1">
    <source>
        <dbReference type="Pfam" id="PF05057"/>
    </source>
</evidence>
<sequence length="409" mass="44183">MTTDVDQRRREVRALSELGLTELSKASAGIHQTHRAISDRAFAILRRGLGTSLSPAKALHDGVADGVYRVIGEATARAGATSGEFADLPLRSAPSSTTAGATLIGIVNGLIGDELDGIQSALTDDNVSVRVAGRRVEPTSTGLRAAFPRAGRRIAVFVHGLVETEHHWRIGQRRSAPYEHRLWAQGVTCIFVRYNTGRHISTNGQDLAELLDDLVRFWPEDVADINLIGHSMGGLVLRSAAHHGHESAQDWTRRVRTSISLGTPHLGAPLENLAHHAGAVLVARPETDAFGRLLRRRSAGIRDLRAGSLVDADWQGRDPDDLAAAMASEVPLLPGADHYWVSATVARDPRHPLSRILGDGLVLHHSAGGHNATRRIGLDPENGLHLGRTHHFNLLNDARVADRLVAWIG</sequence>
<evidence type="ECO:0000313" key="2">
    <source>
        <dbReference type="EMBL" id="AVM00544.1"/>
    </source>
</evidence>
<dbReference type="InterPro" id="IPR044294">
    <property type="entry name" value="Lipase-like"/>
</dbReference>
<dbReference type="KEGG" id="git:C6V83_09910"/>
<accession>A0A2S0KFV3</accession>
<name>A0A2S0KFV3_9ACTN</name>
<dbReference type="GO" id="GO:0016787">
    <property type="term" value="F:hydrolase activity"/>
    <property type="evidence" value="ECO:0007669"/>
    <property type="project" value="UniProtKB-KW"/>
</dbReference>
<dbReference type="OrthoDB" id="8871309at2"/>
<dbReference type="EMBL" id="CP027433">
    <property type="protein sequence ID" value="AVM00544.1"/>
    <property type="molecule type" value="Genomic_DNA"/>
</dbReference>